<organism evidence="1">
    <name type="scientific">uncultured marine virus</name>
    <dbReference type="NCBI Taxonomy" id="186617"/>
    <lineage>
        <taxon>Viruses</taxon>
        <taxon>environmental samples</taxon>
    </lineage>
</organism>
<sequence>MPPFSSQGTPKALWACGTSGCWAASCRTWKALGDHIRRLKCQRRQPCSTWGTRRWPVRMRRLCLRAFRLSLVET</sequence>
<protein>
    <submittedName>
        <fullName evidence="1">Uncharacterized protein</fullName>
    </submittedName>
</protein>
<reference evidence="1" key="1">
    <citation type="journal article" date="2015" name="Front. Microbiol.">
        <title>Combining genomic sequencing methods to explore viral diversity and reveal potential virus-host interactions.</title>
        <authorList>
            <person name="Chow C.E."/>
            <person name="Winget D.M."/>
            <person name="White R.A.III."/>
            <person name="Hallam S.J."/>
            <person name="Suttle C.A."/>
        </authorList>
    </citation>
    <scope>NUCLEOTIDE SEQUENCE</scope>
    <source>
        <strain evidence="1">Anoxic3_1</strain>
    </source>
</reference>
<proteinExistence type="predicted"/>
<reference evidence="1" key="2">
    <citation type="submission" date="2015-03" db="EMBL/GenBank/DDBJ databases">
        <authorList>
            <person name="Chow C.-E.T."/>
            <person name="Winget D.M."/>
            <person name="White R.A.III."/>
            <person name="Hallam S.J."/>
            <person name="Suttle C.A."/>
        </authorList>
    </citation>
    <scope>NUCLEOTIDE SEQUENCE</scope>
    <source>
        <strain evidence="1">Anoxic3_1</strain>
    </source>
</reference>
<name>A0A0F7L1M9_9VIRU</name>
<dbReference type="EMBL" id="KR029577">
    <property type="protein sequence ID" value="AKH45780.1"/>
    <property type="molecule type" value="Genomic_DNA"/>
</dbReference>
<accession>A0A0F7L1M9</accession>
<evidence type="ECO:0000313" key="1">
    <source>
        <dbReference type="EMBL" id="AKH45780.1"/>
    </source>
</evidence>